<gene>
    <name evidence="2" type="ORF">EP51_40145</name>
</gene>
<geneLocation type="plasmid" evidence="2 3">
    <name>pPDG1</name>
</geneLocation>
<feature type="region of interest" description="Disordered" evidence="1">
    <location>
        <begin position="31"/>
        <end position="74"/>
    </location>
</feature>
<protein>
    <submittedName>
        <fullName evidence="2">Uncharacterized protein</fullName>
    </submittedName>
</protein>
<name>A0A076F3W8_RHOOP</name>
<accession>A0A076F3W8</accession>
<proteinExistence type="predicted"/>
<evidence type="ECO:0000256" key="1">
    <source>
        <dbReference type="SAM" id="MobiDB-lite"/>
    </source>
</evidence>
<sequence>MLVVPQHRTGQGSLVGNDTIMSTTVIELSPSWTGTDFTPFHGRDRRGRRSDRQAYARADDSLAQGARGQDLRPQ</sequence>
<dbReference type="RefSeq" id="WP_128642581.1">
    <property type="nucleotide sequence ID" value="NZ_CP008948.1"/>
</dbReference>
<keyword evidence="2" id="KW-0614">Plasmid</keyword>
<reference evidence="2 3" key="1">
    <citation type="submission" date="2014-07" db="EMBL/GenBank/DDBJ databases">
        <title>Genome Sequence of Rhodococcus opacus Strain R7, a Biodegrader of Mono- and Polycyclic Aromatic Hydrocarbons.</title>
        <authorList>
            <person name="Di Gennaro P."/>
            <person name="Zampolli J."/>
            <person name="Presti I."/>
            <person name="Cappelletti M."/>
            <person name="D'Ursi P."/>
            <person name="Orro A."/>
            <person name="Mezzelani A."/>
            <person name="Milanesi L."/>
        </authorList>
    </citation>
    <scope>NUCLEOTIDE SEQUENCE [LARGE SCALE GENOMIC DNA]</scope>
    <source>
        <strain evidence="2 3">R7</strain>
        <plasmid evidence="2">pPDG1</plasmid>
    </source>
</reference>
<dbReference type="AlphaFoldDB" id="A0A076F3W8"/>
<organism evidence="2 3">
    <name type="scientific">Rhodococcus opacus</name>
    <name type="common">Nocardia opaca</name>
    <dbReference type="NCBI Taxonomy" id="37919"/>
    <lineage>
        <taxon>Bacteria</taxon>
        <taxon>Bacillati</taxon>
        <taxon>Actinomycetota</taxon>
        <taxon>Actinomycetes</taxon>
        <taxon>Mycobacteriales</taxon>
        <taxon>Nocardiaceae</taxon>
        <taxon>Rhodococcus</taxon>
    </lineage>
</organism>
<dbReference type="Proteomes" id="UP000028488">
    <property type="component" value="Plasmid pPDG1"/>
</dbReference>
<feature type="compositionally biased region" description="Basic and acidic residues" evidence="1">
    <location>
        <begin position="50"/>
        <end position="60"/>
    </location>
</feature>
<evidence type="ECO:0000313" key="3">
    <source>
        <dbReference type="Proteomes" id="UP000028488"/>
    </source>
</evidence>
<dbReference type="EMBL" id="CP008948">
    <property type="protein sequence ID" value="AII10489.1"/>
    <property type="molecule type" value="Genomic_DNA"/>
</dbReference>
<evidence type="ECO:0000313" key="2">
    <source>
        <dbReference type="EMBL" id="AII10489.1"/>
    </source>
</evidence>